<reference evidence="1 2" key="1">
    <citation type="submission" date="2019-04" db="EMBL/GenBank/DDBJ databases">
        <title>An improved genome assembly and genetic linkage map for asparagus bean, Vigna unguiculata ssp. sesquipedialis.</title>
        <authorList>
            <person name="Xia Q."/>
            <person name="Zhang R."/>
            <person name="Dong Y."/>
        </authorList>
    </citation>
    <scope>NUCLEOTIDE SEQUENCE [LARGE SCALE GENOMIC DNA]</scope>
    <source>
        <tissue evidence="1">Leaf</tissue>
    </source>
</reference>
<proteinExistence type="predicted"/>
<evidence type="ECO:0000313" key="2">
    <source>
        <dbReference type="Proteomes" id="UP000501690"/>
    </source>
</evidence>
<accession>A0A4D6LXN3</accession>
<dbReference type="AlphaFoldDB" id="A0A4D6LXN3"/>
<dbReference type="Proteomes" id="UP000501690">
    <property type="component" value="Linkage Group LG5"/>
</dbReference>
<organism evidence="1 2">
    <name type="scientific">Vigna unguiculata</name>
    <name type="common">Cowpea</name>
    <dbReference type="NCBI Taxonomy" id="3917"/>
    <lineage>
        <taxon>Eukaryota</taxon>
        <taxon>Viridiplantae</taxon>
        <taxon>Streptophyta</taxon>
        <taxon>Embryophyta</taxon>
        <taxon>Tracheophyta</taxon>
        <taxon>Spermatophyta</taxon>
        <taxon>Magnoliopsida</taxon>
        <taxon>eudicotyledons</taxon>
        <taxon>Gunneridae</taxon>
        <taxon>Pentapetalae</taxon>
        <taxon>rosids</taxon>
        <taxon>fabids</taxon>
        <taxon>Fabales</taxon>
        <taxon>Fabaceae</taxon>
        <taxon>Papilionoideae</taxon>
        <taxon>50 kb inversion clade</taxon>
        <taxon>NPAAA clade</taxon>
        <taxon>indigoferoid/millettioid clade</taxon>
        <taxon>Phaseoleae</taxon>
        <taxon>Vigna</taxon>
    </lineage>
</organism>
<dbReference type="EMBL" id="CP039349">
    <property type="protein sequence ID" value="QCD93475.1"/>
    <property type="molecule type" value="Genomic_DNA"/>
</dbReference>
<gene>
    <name evidence="1" type="ORF">DEO72_LG5g1550</name>
</gene>
<name>A0A4D6LXN3_VIGUN</name>
<evidence type="ECO:0000313" key="1">
    <source>
        <dbReference type="EMBL" id="QCD93475.1"/>
    </source>
</evidence>
<sequence length="87" mass="9486">MVAMARSRSRLRGEDDGCHEGLLPWSSKVLVLRGCRRCCVKLAVVEVRISAVVLKRWRCCCSDGGGSNVKDLQCRCALILAHVNGGT</sequence>
<keyword evidence="2" id="KW-1185">Reference proteome</keyword>
<protein>
    <submittedName>
        <fullName evidence="1">Uncharacterized protein</fullName>
    </submittedName>
</protein>